<dbReference type="Proteomes" id="UP000192534">
    <property type="component" value="Unassembled WGS sequence"/>
</dbReference>
<dbReference type="InterPro" id="IPR012577">
    <property type="entry name" value="NIPSNAP"/>
</dbReference>
<feature type="domain" description="NIPSNAP" evidence="1">
    <location>
        <begin position="1"/>
        <end position="101"/>
    </location>
</feature>
<evidence type="ECO:0000259" key="1">
    <source>
        <dbReference type="Pfam" id="PF07978"/>
    </source>
</evidence>
<keyword evidence="3" id="KW-1185">Reference proteome</keyword>
<proteinExistence type="predicted"/>
<name>A0A1X0J4S7_MYCRH</name>
<dbReference type="Pfam" id="PF07978">
    <property type="entry name" value="NIPSNAP"/>
    <property type="match status" value="1"/>
</dbReference>
<comment type="caution">
    <text evidence="2">The sequence shown here is derived from an EMBL/GenBank/DDBJ whole genome shotgun (WGS) entry which is preliminary data.</text>
</comment>
<dbReference type="EMBL" id="MVIH01000001">
    <property type="protein sequence ID" value="ORB56990.1"/>
    <property type="molecule type" value="Genomic_DNA"/>
</dbReference>
<dbReference type="AlphaFoldDB" id="A0A1X0J4S7"/>
<sequence length="103" mass="11738">MELRTYTLADAAALESYVAEFWPRHIRTLRRYGITVHGVWTEPAAREFRVMALVGYSGDDPRALAESYRSSDDFVEDHRQFDPALIVATHTQTLQPITSSPLQ</sequence>
<reference evidence="2 3" key="1">
    <citation type="submission" date="2016-12" db="EMBL/GenBank/DDBJ databases">
        <title>The new phylogeny of genus Mycobacterium.</title>
        <authorList>
            <person name="Tortoli E."/>
            <person name="Trovato A."/>
            <person name="Cirillo D.M."/>
        </authorList>
    </citation>
    <scope>NUCLEOTIDE SEQUENCE [LARGE SCALE GENOMIC DNA]</scope>
    <source>
        <strain evidence="2 3">DSM 44223</strain>
    </source>
</reference>
<dbReference type="Gene3D" id="3.30.70.100">
    <property type="match status" value="1"/>
</dbReference>
<evidence type="ECO:0000313" key="3">
    <source>
        <dbReference type="Proteomes" id="UP000192534"/>
    </source>
</evidence>
<organism evidence="2 3">
    <name type="scientific">Mycolicibacterium rhodesiae</name>
    <name type="common">Mycobacterium rhodesiae</name>
    <dbReference type="NCBI Taxonomy" id="36814"/>
    <lineage>
        <taxon>Bacteria</taxon>
        <taxon>Bacillati</taxon>
        <taxon>Actinomycetota</taxon>
        <taxon>Actinomycetes</taxon>
        <taxon>Mycobacteriales</taxon>
        <taxon>Mycobacteriaceae</taxon>
        <taxon>Mycolicibacterium</taxon>
    </lineage>
</organism>
<protein>
    <recommendedName>
        <fullName evidence="1">NIPSNAP domain-containing protein</fullName>
    </recommendedName>
</protein>
<dbReference type="InterPro" id="IPR011008">
    <property type="entry name" value="Dimeric_a/b-barrel"/>
</dbReference>
<dbReference type="SUPFAM" id="SSF54909">
    <property type="entry name" value="Dimeric alpha+beta barrel"/>
    <property type="match status" value="1"/>
</dbReference>
<accession>A0A1X0J4S7</accession>
<gene>
    <name evidence="2" type="ORF">BST42_00805</name>
</gene>
<evidence type="ECO:0000313" key="2">
    <source>
        <dbReference type="EMBL" id="ORB56990.1"/>
    </source>
</evidence>